<proteinExistence type="predicted"/>
<name>A0ABV4N0W6_9VIBR</name>
<dbReference type="RefSeq" id="WP_372125242.1">
    <property type="nucleotide sequence ID" value="NZ_JBFSSG010000053.1"/>
</dbReference>
<dbReference type="EMBL" id="JBFSSG010000053">
    <property type="protein sequence ID" value="MEZ8723150.1"/>
    <property type="molecule type" value="Genomic_DNA"/>
</dbReference>
<evidence type="ECO:0000313" key="2">
    <source>
        <dbReference type="Proteomes" id="UP001570071"/>
    </source>
</evidence>
<sequence>MEYVIRKRYIDAQFKTENKQDFIRHSCINDNEWFSNESIKSVRGTALAEEMELLLIGEGADNIRRRSNSTIFDHDVLYLTKRAWELMDSTPALALAFDQLSDTTSGNDFVVQAEALLVAELGGTISDFISLDNQKDKTQQVSV</sequence>
<dbReference type="Proteomes" id="UP001570071">
    <property type="component" value="Unassembled WGS sequence"/>
</dbReference>
<accession>A0ABV4N0W6</accession>
<comment type="caution">
    <text evidence="1">The sequence shown here is derived from an EMBL/GenBank/DDBJ whole genome shotgun (WGS) entry which is preliminary data.</text>
</comment>
<evidence type="ECO:0000313" key="1">
    <source>
        <dbReference type="EMBL" id="MEZ8723150.1"/>
    </source>
</evidence>
<reference evidence="1 2" key="1">
    <citation type="journal article" date="2024" name="ISME J.">
        <title>Tailless and filamentous prophages are predominant in marine Vibrio.</title>
        <authorList>
            <person name="Steensen K."/>
            <person name="Seneca J."/>
            <person name="Bartlau N."/>
            <person name="Yu X.A."/>
            <person name="Hussain F.A."/>
            <person name="Polz M.F."/>
        </authorList>
    </citation>
    <scope>NUCLEOTIDE SEQUENCE [LARGE SCALE GENOMIC DNA]</scope>
    <source>
        <strain evidence="1 2">10N.239.312.F12</strain>
    </source>
</reference>
<gene>
    <name evidence="1" type="ORF">AB6D66_18910</name>
</gene>
<protein>
    <submittedName>
        <fullName evidence="1">Uncharacterized protein</fullName>
    </submittedName>
</protein>
<organism evidence="1 2">
    <name type="scientific">Vibrio pomeroyi</name>
    <dbReference type="NCBI Taxonomy" id="198832"/>
    <lineage>
        <taxon>Bacteria</taxon>
        <taxon>Pseudomonadati</taxon>
        <taxon>Pseudomonadota</taxon>
        <taxon>Gammaproteobacteria</taxon>
        <taxon>Vibrionales</taxon>
        <taxon>Vibrionaceae</taxon>
        <taxon>Vibrio</taxon>
    </lineage>
</organism>
<keyword evidence="2" id="KW-1185">Reference proteome</keyword>